<evidence type="ECO:0000313" key="2">
    <source>
        <dbReference type="EMBL" id="KYO28034.1"/>
    </source>
</evidence>
<dbReference type="Proteomes" id="UP000050525">
    <property type="component" value="Unassembled WGS sequence"/>
</dbReference>
<feature type="region of interest" description="Disordered" evidence="1">
    <location>
        <begin position="1"/>
        <end position="35"/>
    </location>
</feature>
<proteinExistence type="predicted"/>
<gene>
    <name evidence="2" type="ORF">Y1Q_0014217</name>
</gene>
<dbReference type="EMBL" id="AKHW03005050">
    <property type="protein sequence ID" value="KYO28034.1"/>
    <property type="molecule type" value="Genomic_DNA"/>
</dbReference>
<reference evidence="2 3" key="1">
    <citation type="journal article" date="2012" name="Genome Biol.">
        <title>Sequencing three crocodilian genomes to illuminate the evolution of archosaurs and amniotes.</title>
        <authorList>
            <person name="St John J.A."/>
            <person name="Braun E.L."/>
            <person name="Isberg S.R."/>
            <person name="Miles L.G."/>
            <person name="Chong A.Y."/>
            <person name="Gongora J."/>
            <person name="Dalzell P."/>
            <person name="Moran C."/>
            <person name="Bed'hom B."/>
            <person name="Abzhanov A."/>
            <person name="Burgess S.C."/>
            <person name="Cooksey A.M."/>
            <person name="Castoe T.A."/>
            <person name="Crawford N.G."/>
            <person name="Densmore L.D."/>
            <person name="Drew J.C."/>
            <person name="Edwards S.V."/>
            <person name="Faircloth B.C."/>
            <person name="Fujita M.K."/>
            <person name="Greenwold M.J."/>
            <person name="Hoffmann F.G."/>
            <person name="Howard J.M."/>
            <person name="Iguchi T."/>
            <person name="Janes D.E."/>
            <person name="Khan S.Y."/>
            <person name="Kohno S."/>
            <person name="de Koning A.J."/>
            <person name="Lance S.L."/>
            <person name="McCarthy F.M."/>
            <person name="McCormack J.E."/>
            <person name="Merchant M.E."/>
            <person name="Peterson D.G."/>
            <person name="Pollock D.D."/>
            <person name="Pourmand N."/>
            <person name="Raney B.J."/>
            <person name="Roessler K.A."/>
            <person name="Sanford J.R."/>
            <person name="Sawyer R.H."/>
            <person name="Schmidt C.J."/>
            <person name="Triplett E.W."/>
            <person name="Tuberville T.D."/>
            <person name="Venegas-Anaya M."/>
            <person name="Howard J.T."/>
            <person name="Jarvis E.D."/>
            <person name="Guillette L.J.Jr."/>
            <person name="Glenn T.C."/>
            <person name="Green R.E."/>
            <person name="Ray D.A."/>
        </authorList>
    </citation>
    <scope>NUCLEOTIDE SEQUENCE [LARGE SCALE GENOMIC DNA]</scope>
    <source>
        <strain evidence="2">KSC_2009_1</strain>
    </source>
</reference>
<organism evidence="2 3">
    <name type="scientific">Alligator mississippiensis</name>
    <name type="common">American alligator</name>
    <dbReference type="NCBI Taxonomy" id="8496"/>
    <lineage>
        <taxon>Eukaryota</taxon>
        <taxon>Metazoa</taxon>
        <taxon>Chordata</taxon>
        <taxon>Craniata</taxon>
        <taxon>Vertebrata</taxon>
        <taxon>Euteleostomi</taxon>
        <taxon>Archelosauria</taxon>
        <taxon>Archosauria</taxon>
        <taxon>Crocodylia</taxon>
        <taxon>Alligatoridae</taxon>
        <taxon>Alligatorinae</taxon>
        <taxon>Alligator</taxon>
    </lineage>
</organism>
<dbReference type="AlphaFoldDB" id="A0A151MUA3"/>
<protein>
    <submittedName>
        <fullName evidence="2">Uncharacterized protein</fullName>
    </submittedName>
</protein>
<accession>A0A151MUA3</accession>
<evidence type="ECO:0000313" key="3">
    <source>
        <dbReference type="Proteomes" id="UP000050525"/>
    </source>
</evidence>
<name>A0A151MUA3_ALLMI</name>
<sequence length="77" mass="8544">MNAAQLPAAARGVPLPLSSALSGVERNPETGNNTKRMQTMRINIESAEPITCKQHPLGEMDEFSITRIQKQQNRRRG</sequence>
<evidence type="ECO:0000256" key="1">
    <source>
        <dbReference type="SAM" id="MobiDB-lite"/>
    </source>
</evidence>
<keyword evidence="3" id="KW-1185">Reference proteome</keyword>
<comment type="caution">
    <text evidence="2">The sequence shown here is derived from an EMBL/GenBank/DDBJ whole genome shotgun (WGS) entry which is preliminary data.</text>
</comment>